<evidence type="ECO:0000313" key="6">
    <source>
        <dbReference type="Proteomes" id="UP000811282"/>
    </source>
</evidence>
<comment type="caution">
    <text evidence="5">The sequence shown here is derived from an EMBL/GenBank/DDBJ whole genome shotgun (WGS) entry which is preliminary data.</text>
</comment>
<feature type="domain" description="Flavin reductase like" evidence="4">
    <location>
        <begin position="15"/>
        <end position="167"/>
    </location>
</feature>
<evidence type="ECO:0000256" key="3">
    <source>
        <dbReference type="ARBA" id="ARBA00038054"/>
    </source>
</evidence>
<accession>A0ABS5YE02</accession>
<reference evidence="5 6" key="1">
    <citation type="journal article" date="2021" name="Genome Biol. Evol.">
        <title>The evolution of interdependence in a four-way mealybug symbiosis.</title>
        <authorList>
            <person name="Garber A.I."/>
            <person name="Kupper M."/>
            <person name="Laetsch D.R."/>
            <person name="Weldon S.R."/>
            <person name="Ladinsky M.S."/>
            <person name="Bjorkman P.J."/>
            <person name="McCutcheon J.P."/>
        </authorList>
    </citation>
    <scope>NUCLEOTIDE SEQUENCE [LARGE SCALE GENOMIC DNA]</scope>
    <source>
        <strain evidence="5">SOD</strain>
    </source>
</reference>
<sequence>MNSRKRDFPTEKARQYLEPGTIVLLSSHCRGQNNIMTLGWHTMLEFSPSLLGCVIAANNHSFSLVQDSGECVINLPTTDLTDKVVKIGNSHGAEVDKFQENDLTPLKAERVSAPLIAECHACFECRLFDDQLVDRYNFFIFEIVKSHVAARPKHPQTLHYTGEGVFMVAGNIISRRGQFKPEML</sequence>
<dbReference type="Proteomes" id="UP000811282">
    <property type="component" value="Unassembled WGS sequence"/>
</dbReference>
<proteinExistence type="inferred from homology"/>
<dbReference type="InterPro" id="IPR002563">
    <property type="entry name" value="Flavin_Rdtase-like_dom"/>
</dbReference>
<organism evidence="5 6">
    <name type="scientific">Candidatus Sodalis endolongispinus</name>
    <dbReference type="NCBI Taxonomy" id="2812662"/>
    <lineage>
        <taxon>Bacteria</taxon>
        <taxon>Pseudomonadati</taxon>
        <taxon>Pseudomonadota</taxon>
        <taxon>Gammaproteobacteria</taxon>
        <taxon>Enterobacterales</taxon>
        <taxon>Bruguierivoracaceae</taxon>
        <taxon>Sodalis</taxon>
    </lineage>
</organism>
<keyword evidence="6" id="KW-1185">Reference proteome</keyword>
<gene>
    <name evidence="5" type="ORF">JZM24_16190</name>
</gene>
<dbReference type="Gene3D" id="2.30.110.10">
    <property type="entry name" value="Electron Transport, Fmn-binding Protein, Chain A"/>
    <property type="match status" value="1"/>
</dbReference>
<evidence type="ECO:0000259" key="4">
    <source>
        <dbReference type="SMART" id="SM00903"/>
    </source>
</evidence>
<evidence type="ECO:0000256" key="2">
    <source>
        <dbReference type="ARBA" id="ARBA00022630"/>
    </source>
</evidence>
<keyword evidence="2" id="KW-0285">Flavoprotein</keyword>
<comment type="cofactor">
    <cofactor evidence="1">
        <name>FMN</name>
        <dbReference type="ChEBI" id="CHEBI:58210"/>
    </cofactor>
</comment>
<protein>
    <submittedName>
        <fullName evidence="5">Flavin reductase family protein</fullName>
    </submittedName>
</protein>
<dbReference type="InterPro" id="IPR012349">
    <property type="entry name" value="Split_barrel_FMN-bd"/>
</dbReference>
<dbReference type="SUPFAM" id="SSF50475">
    <property type="entry name" value="FMN-binding split barrel"/>
    <property type="match status" value="1"/>
</dbReference>
<dbReference type="Pfam" id="PF01613">
    <property type="entry name" value="Flavin_Reduct"/>
    <property type="match status" value="1"/>
</dbReference>
<evidence type="ECO:0000313" key="5">
    <source>
        <dbReference type="EMBL" id="MBT9433269.1"/>
    </source>
</evidence>
<name>A0ABS5YE02_9GAMM</name>
<dbReference type="PANTHER" id="PTHR43567:SF1">
    <property type="entry name" value="FLAVOREDOXIN"/>
    <property type="match status" value="1"/>
</dbReference>
<evidence type="ECO:0000256" key="1">
    <source>
        <dbReference type="ARBA" id="ARBA00001917"/>
    </source>
</evidence>
<dbReference type="PANTHER" id="PTHR43567">
    <property type="entry name" value="FLAVOREDOXIN-RELATED-RELATED"/>
    <property type="match status" value="1"/>
</dbReference>
<dbReference type="InterPro" id="IPR052174">
    <property type="entry name" value="Flavoredoxin"/>
</dbReference>
<dbReference type="EMBL" id="JAFJYC010000002">
    <property type="protein sequence ID" value="MBT9433269.1"/>
    <property type="molecule type" value="Genomic_DNA"/>
</dbReference>
<dbReference type="SMART" id="SM00903">
    <property type="entry name" value="Flavin_Reduct"/>
    <property type="match status" value="1"/>
</dbReference>
<comment type="similarity">
    <text evidence="3">Belongs to the flavoredoxin family.</text>
</comment>